<sequence length="316" mass="35074">MAPNQESHVYRIAGLPPEVDSRVMAKSFLDEFFGSDSQTTVRSLGAHHQRDSMVAIATFSRTPDRLRQGTSWTWENAVHLGNKSLTVRLEIDTSFLGFTPLNTVSGDDRGTIDFIAVSSLSSHPFGSWKQRGDPFMWLVDDDDCVSPNVRTLLYGYDSSLFSSMSFQDLCDIENALASAVTGLRPQPAHAASSRPRPIVFLAHSLGGLVVKQAICHLSRTDPANTQCVHGLVFFGVPHDGLLVEPWLRIMGNEPNWRLIDNLRPGSRVLQRLSENFIEAFTYPSTRVISIFETLQSRTTIHGAFQKECICPHMGIG</sequence>
<evidence type="ECO:0000256" key="2">
    <source>
        <dbReference type="ARBA" id="ARBA00004240"/>
    </source>
</evidence>
<keyword evidence="5" id="KW-0496">Mitochondrion</keyword>
<gene>
    <name evidence="8" type="ORF">MFIFM68171_02158</name>
</gene>
<dbReference type="Pfam" id="PF12697">
    <property type="entry name" value="Abhydrolase_6"/>
    <property type="match status" value="1"/>
</dbReference>
<keyword evidence="9" id="KW-1185">Reference proteome</keyword>
<dbReference type="InterPro" id="IPR000073">
    <property type="entry name" value="AB_hydrolase_1"/>
</dbReference>
<organism evidence="8 9">
    <name type="scientific">Madurella fahalii</name>
    <dbReference type="NCBI Taxonomy" id="1157608"/>
    <lineage>
        <taxon>Eukaryota</taxon>
        <taxon>Fungi</taxon>
        <taxon>Dikarya</taxon>
        <taxon>Ascomycota</taxon>
        <taxon>Pezizomycotina</taxon>
        <taxon>Sordariomycetes</taxon>
        <taxon>Sordariomycetidae</taxon>
        <taxon>Sordariales</taxon>
        <taxon>Sordariales incertae sedis</taxon>
        <taxon>Madurella</taxon>
    </lineage>
</organism>
<evidence type="ECO:0000259" key="7">
    <source>
        <dbReference type="Pfam" id="PF12697"/>
    </source>
</evidence>
<protein>
    <recommendedName>
        <fullName evidence="7">AB hydrolase-1 domain-containing protein</fullName>
    </recommendedName>
</protein>
<evidence type="ECO:0000313" key="8">
    <source>
        <dbReference type="EMBL" id="GAB1311948.1"/>
    </source>
</evidence>
<dbReference type="SUPFAM" id="SSF53474">
    <property type="entry name" value="alpha/beta-Hydrolases"/>
    <property type="match status" value="1"/>
</dbReference>
<dbReference type="Proteomes" id="UP001628179">
    <property type="component" value="Unassembled WGS sequence"/>
</dbReference>
<dbReference type="PANTHER" id="PTHR48182">
    <property type="entry name" value="PROTEIN SERAC1"/>
    <property type="match status" value="1"/>
</dbReference>
<reference evidence="8 9" key="1">
    <citation type="submission" date="2024-09" db="EMBL/GenBank/DDBJ databases">
        <title>Itraconazole resistance in Madurella fahalii resulting from another homologue of gene encoding cytochrome P450 14-alpha sterol demethylase (CYP51).</title>
        <authorList>
            <person name="Yoshioka I."/>
            <person name="Fahal A.H."/>
            <person name="Kaneko S."/>
            <person name="Yaguchi T."/>
        </authorList>
    </citation>
    <scope>NUCLEOTIDE SEQUENCE [LARGE SCALE GENOMIC DNA]</scope>
    <source>
        <strain evidence="8 9">IFM 68171</strain>
    </source>
</reference>
<dbReference type="RefSeq" id="XP_070913681.1">
    <property type="nucleotide sequence ID" value="XM_071057580.1"/>
</dbReference>
<evidence type="ECO:0000256" key="1">
    <source>
        <dbReference type="ARBA" id="ARBA00004173"/>
    </source>
</evidence>
<evidence type="ECO:0000256" key="5">
    <source>
        <dbReference type="ARBA" id="ARBA00023128"/>
    </source>
</evidence>
<evidence type="ECO:0000256" key="4">
    <source>
        <dbReference type="ARBA" id="ARBA00022824"/>
    </source>
</evidence>
<dbReference type="EMBL" id="BAAFSV010000001">
    <property type="protein sequence ID" value="GAB1311948.1"/>
    <property type="molecule type" value="Genomic_DNA"/>
</dbReference>
<dbReference type="InterPro" id="IPR052374">
    <property type="entry name" value="SERAC1"/>
</dbReference>
<keyword evidence="6" id="KW-0472">Membrane</keyword>
<comment type="subcellular location">
    <subcellularLocation>
        <location evidence="2">Endoplasmic reticulum</location>
    </subcellularLocation>
    <subcellularLocation>
        <location evidence="3">Membrane</location>
    </subcellularLocation>
    <subcellularLocation>
        <location evidence="1">Mitochondrion</location>
    </subcellularLocation>
</comment>
<evidence type="ECO:0000313" key="9">
    <source>
        <dbReference type="Proteomes" id="UP001628179"/>
    </source>
</evidence>
<dbReference type="Gene3D" id="3.40.50.1820">
    <property type="entry name" value="alpha/beta hydrolase"/>
    <property type="match status" value="1"/>
</dbReference>
<proteinExistence type="predicted"/>
<dbReference type="InterPro" id="IPR029058">
    <property type="entry name" value="AB_hydrolase_fold"/>
</dbReference>
<dbReference type="GeneID" id="98172903"/>
<evidence type="ECO:0000256" key="3">
    <source>
        <dbReference type="ARBA" id="ARBA00004370"/>
    </source>
</evidence>
<name>A0ABQ0G2F3_9PEZI</name>
<accession>A0ABQ0G2F3</accession>
<keyword evidence="4" id="KW-0256">Endoplasmic reticulum</keyword>
<comment type="caution">
    <text evidence="8">The sequence shown here is derived from an EMBL/GenBank/DDBJ whole genome shotgun (WGS) entry which is preliminary data.</text>
</comment>
<evidence type="ECO:0000256" key="6">
    <source>
        <dbReference type="ARBA" id="ARBA00023136"/>
    </source>
</evidence>
<feature type="domain" description="AB hydrolase-1" evidence="7">
    <location>
        <begin position="128"/>
        <end position="267"/>
    </location>
</feature>
<dbReference type="PANTHER" id="PTHR48182:SF2">
    <property type="entry name" value="PROTEIN SERAC1"/>
    <property type="match status" value="1"/>
</dbReference>